<dbReference type="AlphaFoldDB" id="A0A4Z0W4Z1"/>
<dbReference type="Pfam" id="PF00571">
    <property type="entry name" value="CBS"/>
    <property type="match status" value="2"/>
</dbReference>
<dbReference type="RefSeq" id="WP_135484172.1">
    <property type="nucleotide sequence ID" value="NZ_SRMF01000007.1"/>
</dbReference>
<dbReference type="OrthoDB" id="9771532at2"/>
<keyword evidence="5" id="KW-1185">Reference proteome</keyword>
<evidence type="ECO:0000256" key="1">
    <source>
        <dbReference type="ARBA" id="ARBA00023122"/>
    </source>
</evidence>
<dbReference type="SUPFAM" id="SSF54631">
    <property type="entry name" value="CBS-domain pair"/>
    <property type="match status" value="1"/>
</dbReference>
<proteinExistence type="predicted"/>
<protein>
    <submittedName>
        <fullName evidence="4">CBS domain-containing protein</fullName>
    </submittedName>
</protein>
<dbReference type="InterPro" id="IPR051257">
    <property type="entry name" value="Diverse_CBS-Domain"/>
</dbReference>
<accession>A0A4Z0W4Z1</accession>
<feature type="domain" description="CBS" evidence="3">
    <location>
        <begin position="74"/>
        <end position="128"/>
    </location>
</feature>
<dbReference type="InterPro" id="IPR000644">
    <property type="entry name" value="CBS_dom"/>
</dbReference>
<name>A0A4Z0W4Z1_9GAMM</name>
<dbReference type="PANTHER" id="PTHR43080:SF2">
    <property type="entry name" value="CBS DOMAIN-CONTAINING PROTEIN"/>
    <property type="match status" value="1"/>
</dbReference>
<dbReference type="PANTHER" id="PTHR43080">
    <property type="entry name" value="CBS DOMAIN-CONTAINING PROTEIN CBSX3, MITOCHONDRIAL"/>
    <property type="match status" value="1"/>
</dbReference>
<dbReference type="SMART" id="SM00116">
    <property type="entry name" value="CBS"/>
    <property type="match status" value="2"/>
</dbReference>
<sequence length="128" mass="14203">MLAKEIMVRDVVTISCTATLRQAISLMKKNGIKCLVVDKRHANDAYGMITYSTIVKTISAESGDIDLINVYDVYTKPVLSVGEDLDVRYVARLMTDYGVKRVLVCNNNDLSGLITMHDLVGEIMKTVD</sequence>
<dbReference type="PROSITE" id="PS51371">
    <property type="entry name" value="CBS"/>
    <property type="match status" value="2"/>
</dbReference>
<gene>
    <name evidence="4" type="ORF">E4656_15350</name>
</gene>
<evidence type="ECO:0000313" key="4">
    <source>
        <dbReference type="EMBL" id="TGG91761.1"/>
    </source>
</evidence>
<feature type="domain" description="CBS" evidence="3">
    <location>
        <begin position="7"/>
        <end position="65"/>
    </location>
</feature>
<evidence type="ECO:0000313" key="5">
    <source>
        <dbReference type="Proteomes" id="UP000297475"/>
    </source>
</evidence>
<reference evidence="4 5" key="1">
    <citation type="submission" date="2019-04" db="EMBL/GenBank/DDBJ databases">
        <title>Natronospirillum operosus gen. nov., sp. nov., a haloalkaliphilic satellite isolated from decaying biomass of laboratory culture of cyanobacterium Geitlerinema sp. and proposal of Natronospirillaceae fam. nov. and Saccharospirillaceae fam. nov.</title>
        <authorList>
            <person name="Kevbrin V."/>
            <person name="Boltyanskaya Y."/>
            <person name="Koziaeva V."/>
            <person name="Grouzdev D.S."/>
            <person name="Park M."/>
            <person name="Cho J."/>
        </authorList>
    </citation>
    <scope>NUCLEOTIDE SEQUENCE [LARGE SCALE GENOMIC DNA]</scope>
    <source>
        <strain evidence="4 5">G-116</strain>
    </source>
</reference>
<keyword evidence="1 2" id="KW-0129">CBS domain</keyword>
<dbReference type="EMBL" id="SRMF01000007">
    <property type="protein sequence ID" value="TGG91761.1"/>
    <property type="molecule type" value="Genomic_DNA"/>
</dbReference>
<evidence type="ECO:0000259" key="3">
    <source>
        <dbReference type="PROSITE" id="PS51371"/>
    </source>
</evidence>
<comment type="caution">
    <text evidence="4">The sequence shown here is derived from an EMBL/GenBank/DDBJ whole genome shotgun (WGS) entry which is preliminary data.</text>
</comment>
<evidence type="ECO:0000256" key="2">
    <source>
        <dbReference type="PROSITE-ProRule" id="PRU00703"/>
    </source>
</evidence>
<organism evidence="4 5">
    <name type="scientific">Natronospirillum operosum</name>
    <dbReference type="NCBI Taxonomy" id="2759953"/>
    <lineage>
        <taxon>Bacteria</taxon>
        <taxon>Pseudomonadati</taxon>
        <taxon>Pseudomonadota</taxon>
        <taxon>Gammaproteobacteria</taxon>
        <taxon>Oceanospirillales</taxon>
        <taxon>Natronospirillaceae</taxon>
        <taxon>Natronospirillum</taxon>
    </lineage>
</organism>
<dbReference type="Proteomes" id="UP000297475">
    <property type="component" value="Unassembled WGS sequence"/>
</dbReference>
<dbReference type="InterPro" id="IPR046342">
    <property type="entry name" value="CBS_dom_sf"/>
</dbReference>
<dbReference type="Gene3D" id="3.10.580.10">
    <property type="entry name" value="CBS-domain"/>
    <property type="match status" value="1"/>
</dbReference>